<accession>A0A2A4FB14</accession>
<feature type="signal peptide" evidence="1">
    <location>
        <begin position="1"/>
        <end position="23"/>
    </location>
</feature>
<name>A0A2A4FB14_9BURK</name>
<evidence type="ECO:0000256" key="1">
    <source>
        <dbReference type="SAM" id="SignalP"/>
    </source>
</evidence>
<organism evidence="2 3">
    <name type="scientific">Burkholderia ubonensis subsp. mesacidophila</name>
    <dbReference type="NCBI Taxonomy" id="265293"/>
    <lineage>
        <taxon>Bacteria</taxon>
        <taxon>Pseudomonadati</taxon>
        <taxon>Pseudomonadota</taxon>
        <taxon>Betaproteobacteria</taxon>
        <taxon>Burkholderiales</taxon>
        <taxon>Burkholderiaceae</taxon>
        <taxon>Burkholderia</taxon>
        <taxon>Burkholderia cepacia complex</taxon>
    </lineage>
</organism>
<dbReference type="Proteomes" id="UP000217994">
    <property type="component" value="Unassembled WGS sequence"/>
</dbReference>
<dbReference type="AlphaFoldDB" id="A0A2A4FB14"/>
<reference evidence="2 3" key="1">
    <citation type="submission" date="2017-01" db="EMBL/GenBank/DDBJ databases">
        <title>Whole-Genome Shotgun Sequencing of Two beta-Proteobacterial Species in Search of the Bulgecin Biosynthetic Cluster.</title>
        <authorList>
            <person name="Horsman M.E."/>
            <person name="Marous D.R."/>
            <person name="Li R."/>
            <person name="Oliver R.A."/>
            <person name="Byun B."/>
            <person name="Emrich S.J."/>
            <person name="Boggess B."/>
            <person name="Townsend C.A."/>
            <person name="Mobashery S."/>
        </authorList>
    </citation>
    <scope>NUCLEOTIDE SEQUENCE [LARGE SCALE GENOMIC DNA]</scope>
    <source>
        <strain evidence="2 3">ATCC 31433</strain>
    </source>
</reference>
<gene>
    <name evidence="2" type="ORF">BZL54_25470</name>
</gene>
<dbReference type="RefSeq" id="WP_133118078.1">
    <property type="nucleotide sequence ID" value="NZ_CP020737.1"/>
</dbReference>
<sequence length="161" mass="17717">MKSKNLLFVCGAALLCFGKLALAGQGSYDPFVEFQNRFGGNQAFVCVGKGGKKLSVNVSVPQADTDQMKSVPRPEWGEVLSIYLSKGKGAPIDASWGPPKFDQSMKFMSIRLQGGKTLVFERFRDIPDPDADERHFDHKPYFNLTIDGGDKMPCSQVPNLP</sequence>
<protein>
    <submittedName>
        <fullName evidence="2">Uncharacterized protein</fullName>
    </submittedName>
</protein>
<evidence type="ECO:0000313" key="2">
    <source>
        <dbReference type="EMBL" id="PCE29539.1"/>
    </source>
</evidence>
<dbReference type="EMBL" id="MTZU01000079">
    <property type="protein sequence ID" value="PCE29539.1"/>
    <property type="molecule type" value="Genomic_DNA"/>
</dbReference>
<proteinExistence type="predicted"/>
<comment type="caution">
    <text evidence="2">The sequence shown here is derived from an EMBL/GenBank/DDBJ whole genome shotgun (WGS) entry which is preliminary data.</text>
</comment>
<dbReference type="GeneID" id="69002088"/>
<feature type="chain" id="PRO_5012562476" evidence="1">
    <location>
        <begin position="24"/>
        <end position="161"/>
    </location>
</feature>
<evidence type="ECO:0000313" key="3">
    <source>
        <dbReference type="Proteomes" id="UP000217994"/>
    </source>
</evidence>
<keyword evidence="1" id="KW-0732">Signal</keyword>